<name>A0ACB8DNW1_DERSI</name>
<sequence>MEDLVEGETISPQDYHPAPSLLQALRTSPSCSVMGELYVRVHPTNNTFTVAGVAEATALALVKIQEITIDGKQYPVAAYIAPTPAAVKGVISRAYWNETPEQILNDLRHRNPEADIIAARRMGKTASILITFASGPVPHTIKYMCVVHRCTKYKGSPDACTNCRKPGHRYDVCPLPKTGLCPWCGEKHETQDDPCKPKCILCGGDHLTGTGSCKARTPQPRRQTVRKPKTAVPTAKDFPPLAPHQDRQRAWTKPTSTPPTSLREEEIAHLREEVRHLRAAVNSIPSTLPSPPLPTPQLSTPPPQKERRQDDTPDIDSKLKDFAQQLEANILAKTQNYIEATITKLTETIISQDFRRLETLKDALHGFLLCMLDESVQLAMVKFSTFAEVQHPMVILNNRTRTGFQDAVDKMTRTAIPALDVAFGKLSKPNLATSTTKMASEMEVFTSMGDTMASTLSIGSFGGRTCIEVHGEDITPEDAEGWSASSKRIKQITAGKENGSPVTTDRRSRGREAPGPTQSRQTWQRQPCWQRQPPVQNAAKKIQEVNGVDKALRDENEKLKRRIAEQDATIKEINEKLTTLYAMQQQQQQQQQQPTPAQHRKQEMTEDEREVEVDPRAKIAAGPAPKRRALEGAKERKITERIEKQGDRLDHLEATSKVTNERLTALEQTVQQMTTNIQSTI</sequence>
<keyword evidence="2" id="KW-1185">Reference proteome</keyword>
<reference evidence="1" key="1">
    <citation type="submission" date="2020-05" db="EMBL/GenBank/DDBJ databases">
        <title>Large-scale comparative analyses of tick genomes elucidate their genetic diversity and vector capacities.</title>
        <authorList>
            <person name="Jia N."/>
            <person name="Wang J."/>
            <person name="Shi W."/>
            <person name="Du L."/>
            <person name="Sun Y."/>
            <person name="Zhan W."/>
            <person name="Jiang J."/>
            <person name="Wang Q."/>
            <person name="Zhang B."/>
            <person name="Ji P."/>
            <person name="Sakyi L.B."/>
            <person name="Cui X."/>
            <person name="Yuan T."/>
            <person name="Jiang B."/>
            <person name="Yang W."/>
            <person name="Lam T.T.-Y."/>
            <person name="Chang Q."/>
            <person name="Ding S."/>
            <person name="Wang X."/>
            <person name="Zhu J."/>
            <person name="Ruan X."/>
            <person name="Zhao L."/>
            <person name="Wei J."/>
            <person name="Que T."/>
            <person name="Du C."/>
            <person name="Cheng J."/>
            <person name="Dai P."/>
            <person name="Han X."/>
            <person name="Huang E."/>
            <person name="Gao Y."/>
            <person name="Liu J."/>
            <person name="Shao H."/>
            <person name="Ye R."/>
            <person name="Li L."/>
            <person name="Wei W."/>
            <person name="Wang X."/>
            <person name="Wang C."/>
            <person name="Yang T."/>
            <person name="Huo Q."/>
            <person name="Li W."/>
            <person name="Guo W."/>
            <person name="Chen H."/>
            <person name="Zhou L."/>
            <person name="Ni X."/>
            <person name="Tian J."/>
            <person name="Zhou Y."/>
            <person name="Sheng Y."/>
            <person name="Liu T."/>
            <person name="Pan Y."/>
            <person name="Xia L."/>
            <person name="Li J."/>
            <person name="Zhao F."/>
            <person name="Cao W."/>
        </authorList>
    </citation>
    <scope>NUCLEOTIDE SEQUENCE</scope>
    <source>
        <strain evidence="1">Dsil-2018</strain>
    </source>
</reference>
<proteinExistence type="predicted"/>
<gene>
    <name evidence="1" type="ORF">HPB49_010777</name>
</gene>
<organism evidence="1 2">
    <name type="scientific">Dermacentor silvarum</name>
    <name type="common">Tick</name>
    <dbReference type="NCBI Taxonomy" id="543639"/>
    <lineage>
        <taxon>Eukaryota</taxon>
        <taxon>Metazoa</taxon>
        <taxon>Ecdysozoa</taxon>
        <taxon>Arthropoda</taxon>
        <taxon>Chelicerata</taxon>
        <taxon>Arachnida</taxon>
        <taxon>Acari</taxon>
        <taxon>Parasitiformes</taxon>
        <taxon>Ixodida</taxon>
        <taxon>Ixodoidea</taxon>
        <taxon>Ixodidae</taxon>
        <taxon>Rhipicephalinae</taxon>
        <taxon>Dermacentor</taxon>
    </lineage>
</organism>
<dbReference type="Proteomes" id="UP000821865">
    <property type="component" value="Chromosome 10"/>
</dbReference>
<accession>A0ACB8DNW1</accession>
<protein>
    <submittedName>
        <fullName evidence="1">Uncharacterized protein</fullName>
    </submittedName>
</protein>
<dbReference type="EMBL" id="CM023479">
    <property type="protein sequence ID" value="KAH7974162.1"/>
    <property type="molecule type" value="Genomic_DNA"/>
</dbReference>
<evidence type="ECO:0000313" key="2">
    <source>
        <dbReference type="Proteomes" id="UP000821865"/>
    </source>
</evidence>
<evidence type="ECO:0000313" key="1">
    <source>
        <dbReference type="EMBL" id="KAH7974162.1"/>
    </source>
</evidence>
<comment type="caution">
    <text evidence="1">The sequence shown here is derived from an EMBL/GenBank/DDBJ whole genome shotgun (WGS) entry which is preliminary data.</text>
</comment>